<sequence length="226" mass="24466">MAAKRPVFNRGPRPALRGYLHLFAFWYFLGTGTGLSVVALTGRGDTDLSVATVVYSLCLAGMLAVSATYHRFPLRSESSVQGWRRADHSMIAVFIAGTYGPVFIGADAPGDKAPIFIVCWSLALVAVAMNIFWIDHPRWLSVAVYLGLGWVAVFGMDMLTAGLSTTELVLILVGGVIYSAGALCYALKWPNISEKWFGFHEMFHAGTIVAAGLHHIAIWMIVLGAS</sequence>
<protein>
    <recommendedName>
        <fullName evidence="9">Hemolysin-III related</fullName>
    </recommendedName>
</protein>
<dbReference type="GO" id="GO:0016020">
    <property type="term" value="C:membrane"/>
    <property type="evidence" value="ECO:0007669"/>
    <property type="project" value="UniProtKB-SubCell"/>
</dbReference>
<dbReference type="PANTHER" id="PTHR20855:SF3">
    <property type="entry name" value="LD03007P"/>
    <property type="match status" value="1"/>
</dbReference>
<accession>A0A2Z3YPV3</accession>
<keyword evidence="4 6" id="KW-0472">Membrane</keyword>
<feature type="transmembrane region" description="Helical" evidence="6">
    <location>
        <begin position="48"/>
        <end position="69"/>
    </location>
</feature>
<feature type="transmembrane region" description="Helical" evidence="6">
    <location>
        <begin position="168"/>
        <end position="187"/>
    </location>
</feature>
<proteinExistence type="predicted"/>
<feature type="transmembrane region" description="Helical" evidence="6">
    <location>
        <begin position="114"/>
        <end position="132"/>
    </location>
</feature>
<dbReference type="Pfam" id="PF03006">
    <property type="entry name" value="HlyIII"/>
    <property type="match status" value="1"/>
</dbReference>
<feature type="transmembrane region" description="Helical" evidence="6">
    <location>
        <begin position="90"/>
        <end position="108"/>
    </location>
</feature>
<evidence type="ECO:0000256" key="6">
    <source>
        <dbReference type="SAM" id="Phobius"/>
    </source>
</evidence>
<feature type="binding site" evidence="5">
    <location>
        <position position="200"/>
    </location>
    <ligand>
        <name>Zn(2+)</name>
        <dbReference type="ChEBI" id="CHEBI:29105"/>
    </ligand>
</feature>
<keyword evidence="2 6" id="KW-0812">Transmembrane</keyword>
<name>A0A2Z3YPV3_9CORY</name>
<dbReference type="RefSeq" id="WP_174217085.1">
    <property type="nucleotide sequence ID" value="NZ_CABKVS010000013.1"/>
</dbReference>
<feature type="binding site" evidence="5">
    <location>
        <position position="70"/>
    </location>
    <ligand>
        <name>Zn(2+)</name>
        <dbReference type="ChEBI" id="CHEBI:29105"/>
    </ligand>
</feature>
<evidence type="ECO:0008006" key="9">
    <source>
        <dbReference type="Google" id="ProtNLM"/>
    </source>
</evidence>
<keyword evidence="5" id="KW-0479">Metal-binding</keyword>
<evidence type="ECO:0000313" key="8">
    <source>
        <dbReference type="Proteomes" id="UP000247696"/>
    </source>
</evidence>
<dbReference type="Proteomes" id="UP000247696">
    <property type="component" value="Chromosome"/>
</dbReference>
<evidence type="ECO:0000256" key="3">
    <source>
        <dbReference type="ARBA" id="ARBA00022989"/>
    </source>
</evidence>
<feature type="transmembrane region" description="Helical" evidence="6">
    <location>
        <begin position="20"/>
        <end position="42"/>
    </location>
</feature>
<comment type="subcellular location">
    <subcellularLocation>
        <location evidence="1">Membrane</location>
        <topology evidence="1">Multi-pass membrane protein</topology>
    </subcellularLocation>
</comment>
<dbReference type="EMBL" id="CP024988">
    <property type="protein sequence ID" value="AWT24920.1"/>
    <property type="molecule type" value="Genomic_DNA"/>
</dbReference>
<evidence type="ECO:0000256" key="1">
    <source>
        <dbReference type="ARBA" id="ARBA00004141"/>
    </source>
</evidence>
<keyword evidence="5" id="KW-0862">Zinc</keyword>
<evidence type="ECO:0000256" key="4">
    <source>
        <dbReference type="ARBA" id="ARBA00023136"/>
    </source>
</evidence>
<dbReference type="AlphaFoldDB" id="A0A2Z3YPV3"/>
<feature type="binding site" evidence="5">
    <location>
        <position position="204"/>
    </location>
    <ligand>
        <name>Zn(2+)</name>
        <dbReference type="ChEBI" id="CHEBI:29105"/>
    </ligand>
</feature>
<evidence type="ECO:0000256" key="5">
    <source>
        <dbReference type="PIRSR" id="PIRSR604254-1"/>
    </source>
</evidence>
<dbReference type="KEGG" id="cpre:Csp1_00910"/>
<dbReference type="PANTHER" id="PTHR20855">
    <property type="entry name" value="ADIPOR/PROGESTIN RECEPTOR-RELATED"/>
    <property type="match status" value="1"/>
</dbReference>
<feature type="transmembrane region" description="Helical" evidence="6">
    <location>
        <begin position="139"/>
        <end position="156"/>
    </location>
</feature>
<keyword evidence="3 6" id="KW-1133">Transmembrane helix</keyword>
<reference evidence="8" key="1">
    <citation type="submission" date="2017-11" db="EMBL/GenBank/DDBJ databases">
        <title>Otitis media/interna in a cat caused by the recently described species Corynebacterium provencense.</title>
        <authorList>
            <person name="Kittl S."/>
            <person name="Brodard I."/>
            <person name="Rychener L."/>
            <person name="Jores J."/>
            <person name="Roosje P."/>
            <person name="Gobeli Brawand S."/>
        </authorList>
    </citation>
    <scope>NUCLEOTIDE SEQUENCE [LARGE SCALE GENOMIC DNA]</scope>
    <source>
        <strain evidence="8">17KM38</strain>
    </source>
</reference>
<gene>
    <name evidence="7" type="ORF">Csp1_00910</name>
</gene>
<keyword evidence="8" id="KW-1185">Reference proteome</keyword>
<evidence type="ECO:0000256" key="2">
    <source>
        <dbReference type="ARBA" id="ARBA00022692"/>
    </source>
</evidence>
<dbReference type="GO" id="GO:0046872">
    <property type="term" value="F:metal ion binding"/>
    <property type="evidence" value="ECO:0007669"/>
    <property type="project" value="UniProtKB-KW"/>
</dbReference>
<organism evidence="7 8">
    <name type="scientific">Corynebacterium provencense</name>
    <dbReference type="NCBI Taxonomy" id="1737425"/>
    <lineage>
        <taxon>Bacteria</taxon>
        <taxon>Bacillati</taxon>
        <taxon>Actinomycetota</taxon>
        <taxon>Actinomycetes</taxon>
        <taxon>Mycobacteriales</taxon>
        <taxon>Corynebacteriaceae</taxon>
        <taxon>Corynebacterium</taxon>
    </lineage>
</organism>
<evidence type="ECO:0000313" key="7">
    <source>
        <dbReference type="EMBL" id="AWT24920.1"/>
    </source>
</evidence>
<dbReference type="InterPro" id="IPR004254">
    <property type="entry name" value="AdipoR/HlyIII-related"/>
</dbReference>
<feature type="transmembrane region" description="Helical" evidence="6">
    <location>
        <begin position="199"/>
        <end position="222"/>
    </location>
</feature>